<feature type="region of interest" description="Disordered" evidence="1">
    <location>
        <begin position="51"/>
        <end position="72"/>
    </location>
</feature>
<evidence type="ECO:0000313" key="3">
    <source>
        <dbReference type="Proteomes" id="UP000298663"/>
    </source>
</evidence>
<gene>
    <name evidence="2" type="ORF">L596_028921</name>
</gene>
<accession>A0A4U5LZR9</accession>
<evidence type="ECO:0000256" key="1">
    <source>
        <dbReference type="SAM" id="MobiDB-lite"/>
    </source>
</evidence>
<organism evidence="2 3">
    <name type="scientific">Steinernema carpocapsae</name>
    <name type="common">Entomopathogenic nematode</name>
    <dbReference type="NCBI Taxonomy" id="34508"/>
    <lineage>
        <taxon>Eukaryota</taxon>
        <taxon>Metazoa</taxon>
        <taxon>Ecdysozoa</taxon>
        <taxon>Nematoda</taxon>
        <taxon>Chromadorea</taxon>
        <taxon>Rhabditida</taxon>
        <taxon>Tylenchina</taxon>
        <taxon>Panagrolaimomorpha</taxon>
        <taxon>Strongyloidoidea</taxon>
        <taxon>Steinernematidae</taxon>
        <taxon>Steinernema</taxon>
    </lineage>
</organism>
<keyword evidence="3" id="KW-1185">Reference proteome</keyword>
<dbReference type="AlphaFoldDB" id="A0A4U5LZR9"/>
<proteinExistence type="predicted"/>
<name>A0A4U5LZR9_STECR</name>
<dbReference type="EMBL" id="AZBU02000011">
    <property type="protein sequence ID" value="TKR61868.1"/>
    <property type="molecule type" value="Genomic_DNA"/>
</dbReference>
<dbReference type="Proteomes" id="UP000298663">
    <property type="component" value="Unassembled WGS sequence"/>
</dbReference>
<protein>
    <submittedName>
        <fullName evidence="2">Uncharacterized protein</fullName>
    </submittedName>
</protein>
<evidence type="ECO:0000313" key="2">
    <source>
        <dbReference type="EMBL" id="TKR61868.1"/>
    </source>
</evidence>
<comment type="caution">
    <text evidence="2">The sequence shown here is derived from an EMBL/GenBank/DDBJ whole genome shotgun (WGS) entry which is preliminary data.</text>
</comment>
<sequence length="100" mass="11172">MRKVHENNRYPKADVKEALAKEFNIAVGRIKVVLVPTLQTKGRLNKTAFKPGIGQRRRGRGGRDAQEENEETGEVTFCSLKFNENSKLSALLATLEFLAA</sequence>
<reference evidence="2 3" key="1">
    <citation type="journal article" date="2015" name="Genome Biol.">
        <title>Comparative genomics of Steinernema reveals deeply conserved gene regulatory networks.</title>
        <authorList>
            <person name="Dillman A.R."/>
            <person name="Macchietto M."/>
            <person name="Porter C.F."/>
            <person name="Rogers A."/>
            <person name="Williams B."/>
            <person name="Antoshechkin I."/>
            <person name="Lee M.M."/>
            <person name="Goodwin Z."/>
            <person name="Lu X."/>
            <person name="Lewis E.E."/>
            <person name="Goodrich-Blair H."/>
            <person name="Stock S.P."/>
            <person name="Adams B.J."/>
            <person name="Sternberg P.W."/>
            <person name="Mortazavi A."/>
        </authorList>
    </citation>
    <scope>NUCLEOTIDE SEQUENCE [LARGE SCALE GENOMIC DNA]</scope>
    <source>
        <strain evidence="2 3">ALL</strain>
    </source>
</reference>
<reference evidence="2 3" key="2">
    <citation type="journal article" date="2019" name="G3 (Bethesda)">
        <title>Hybrid Assembly of the Genome of the Entomopathogenic Nematode Steinernema carpocapsae Identifies the X-Chromosome.</title>
        <authorList>
            <person name="Serra L."/>
            <person name="Macchietto M."/>
            <person name="Macias-Munoz A."/>
            <person name="McGill C.J."/>
            <person name="Rodriguez I.M."/>
            <person name="Rodriguez B."/>
            <person name="Murad R."/>
            <person name="Mortazavi A."/>
        </authorList>
    </citation>
    <scope>NUCLEOTIDE SEQUENCE [LARGE SCALE GENOMIC DNA]</scope>
    <source>
        <strain evidence="2 3">ALL</strain>
    </source>
</reference>